<dbReference type="AlphaFoldDB" id="A0A1H3RG37"/>
<dbReference type="GO" id="GO:0006790">
    <property type="term" value="P:sulfur compound metabolic process"/>
    <property type="evidence" value="ECO:0007669"/>
    <property type="project" value="TreeGrafter"/>
</dbReference>
<dbReference type="SUPFAM" id="SSF52540">
    <property type="entry name" value="P-loop containing nucleoside triphosphate hydrolases"/>
    <property type="match status" value="1"/>
</dbReference>
<keyword evidence="2" id="KW-1185">Reference proteome</keyword>
<accession>A0A1H3RG37</accession>
<dbReference type="InterPro" id="IPR027417">
    <property type="entry name" value="P-loop_NTPase"/>
</dbReference>
<evidence type="ECO:0000313" key="1">
    <source>
        <dbReference type="EMBL" id="SDZ24616.1"/>
    </source>
</evidence>
<name>A0A1H3RG37_9ACTN</name>
<dbReference type="GO" id="GO:0006044">
    <property type="term" value="P:N-acetylglucosamine metabolic process"/>
    <property type="evidence" value="ECO:0007669"/>
    <property type="project" value="TreeGrafter"/>
</dbReference>
<evidence type="ECO:0000313" key="2">
    <source>
        <dbReference type="Proteomes" id="UP000242415"/>
    </source>
</evidence>
<dbReference type="InterPro" id="IPR051135">
    <property type="entry name" value="Gal/GlcNAc/GalNAc_ST"/>
</dbReference>
<keyword evidence="1" id="KW-0808">Transferase</keyword>
<proteinExistence type="predicted"/>
<organism evidence="1 2">
    <name type="scientific">Micromonospora pattaloongensis</name>
    <dbReference type="NCBI Taxonomy" id="405436"/>
    <lineage>
        <taxon>Bacteria</taxon>
        <taxon>Bacillati</taxon>
        <taxon>Actinomycetota</taxon>
        <taxon>Actinomycetes</taxon>
        <taxon>Micromonosporales</taxon>
        <taxon>Micromonosporaceae</taxon>
        <taxon>Micromonospora</taxon>
    </lineage>
</organism>
<dbReference type="STRING" id="405436.SAMN05444365_10831"/>
<dbReference type="PANTHER" id="PTHR10704:SF44">
    <property type="entry name" value="LD35051P-RELATED"/>
    <property type="match status" value="1"/>
</dbReference>
<protein>
    <submittedName>
        <fullName evidence="1">Sulfotransferase family protein</fullName>
    </submittedName>
</protein>
<sequence length="313" mass="34878">MLSVVVGTGRCGSTLVQELLSRHPGVGFVSGLDDKLSRLNLAGRFNGALYRRSAPRPAGMTSLKHSRRLLERGRLRVAPSEAYELLDRHVMGGYSRPCRDLLADDLTPYVARRLRGFFDGRIERQGCRVLLQHVTGWPRTGFLGAAYPELRVINVVRDGRAVANSWLQMGWWDGWRGPDAWLYGPLPPALRAEWESSGRSFPVLAALGWKMLMAAFAEARAVHPAGQWLDVRYEDLIAAPREELRRMLDFLGLDWSPAFEKGFGRYTFHAGRGAAYRDELSPAQLAAVERVLAEPLAAWGYPAAETFGRSGES</sequence>
<dbReference type="Pfam" id="PF13469">
    <property type="entry name" value="Sulfotransfer_3"/>
    <property type="match status" value="1"/>
</dbReference>
<dbReference type="GO" id="GO:0001517">
    <property type="term" value="F:N-acetylglucosamine 6-O-sulfotransferase activity"/>
    <property type="evidence" value="ECO:0007669"/>
    <property type="project" value="TreeGrafter"/>
</dbReference>
<dbReference type="EMBL" id="FNPH01000008">
    <property type="protein sequence ID" value="SDZ24616.1"/>
    <property type="molecule type" value="Genomic_DNA"/>
</dbReference>
<dbReference type="RefSeq" id="WP_175543710.1">
    <property type="nucleotide sequence ID" value="NZ_FNPH01000008.1"/>
</dbReference>
<reference evidence="2" key="1">
    <citation type="submission" date="2016-10" db="EMBL/GenBank/DDBJ databases">
        <authorList>
            <person name="Varghese N."/>
            <person name="Submissions S."/>
        </authorList>
    </citation>
    <scope>NUCLEOTIDE SEQUENCE [LARGE SCALE GENOMIC DNA]</scope>
    <source>
        <strain evidence="2">DSM 45245</strain>
    </source>
</reference>
<dbReference type="Proteomes" id="UP000242415">
    <property type="component" value="Unassembled WGS sequence"/>
</dbReference>
<dbReference type="PANTHER" id="PTHR10704">
    <property type="entry name" value="CARBOHYDRATE SULFOTRANSFERASE"/>
    <property type="match status" value="1"/>
</dbReference>
<gene>
    <name evidence="1" type="ORF">SAMN05444365_10831</name>
</gene>
<dbReference type="Gene3D" id="3.40.50.300">
    <property type="entry name" value="P-loop containing nucleotide triphosphate hydrolases"/>
    <property type="match status" value="1"/>
</dbReference>